<feature type="chain" id="PRO_5020569596" evidence="1">
    <location>
        <begin position="25"/>
        <end position="257"/>
    </location>
</feature>
<sequence>MKALHFIKNGAVCVAAALIMSACGSDEAVALNNEQCPESATCLYKQFSTSQSVMPNAYKSAIRIQESNALRKIGEIESSVKEDIKDTLNDIVLLAKKSGFCEGGEYGLNPVSQYKEGAQGDTLGYTLHFDIRCNVQDERKKDYDNLIAAIEKKVNKNTYLAFLIPQVQNVISPEALKEAQNLAFQDALKDIQEASIQYSKMLRKKCSIAQIKDTPSLRPPLYAKDARALNSLAESSQLPIPAAQNLTLTLETKYICK</sequence>
<dbReference type="PROSITE" id="PS51257">
    <property type="entry name" value="PROKAR_LIPOPROTEIN"/>
    <property type="match status" value="1"/>
</dbReference>
<comment type="caution">
    <text evidence="2">The sequence shown here is derived from an EMBL/GenBank/DDBJ whole genome shotgun (WGS) entry which is preliminary data.</text>
</comment>
<accession>A0A4U8T904</accession>
<proteinExistence type="predicted"/>
<evidence type="ECO:0000313" key="3">
    <source>
        <dbReference type="Proteomes" id="UP000029733"/>
    </source>
</evidence>
<dbReference type="Proteomes" id="UP000029733">
    <property type="component" value="Unassembled WGS sequence"/>
</dbReference>
<gene>
    <name evidence="2" type="ORF">LS71_007135</name>
</gene>
<dbReference type="AlphaFoldDB" id="A0A4U8T904"/>
<dbReference type="EMBL" id="JRPR02000005">
    <property type="protein sequence ID" value="TLD96236.1"/>
    <property type="molecule type" value="Genomic_DNA"/>
</dbReference>
<feature type="signal peptide" evidence="1">
    <location>
        <begin position="1"/>
        <end position="24"/>
    </location>
</feature>
<dbReference type="STRING" id="1677920.LS71_08185"/>
<dbReference type="RefSeq" id="WP_034356385.1">
    <property type="nucleotide sequence ID" value="NZ_JRPR02000005.1"/>
</dbReference>
<evidence type="ECO:0000256" key="1">
    <source>
        <dbReference type="SAM" id="SignalP"/>
    </source>
</evidence>
<keyword evidence="3" id="KW-1185">Reference proteome</keyword>
<evidence type="ECO:0000313" key="2">
    <source>
        <dbReference type="EMBL" id="TLD96236.1"/>
    </source>
</evidence>
<name>A0A4U8T904_9HELI</name>
<reference evidence="2 3" key="1">
    <citation type="journal article" date="2014" name="Genome Announc.">
        <title>Draft genome sequences of eight enterohepatic helicobacter species isolated from both laboratory and wild rodents.</title>
        <authorList>
            <person name="Sheh A."/>
            <person name="Shen Z."/>
            <person name="Fox J.G."/>
        </authorList>
    </citation>
    <scope>NUCLEOTIDE SEQUENCE [LARGE SCALE GENOMIC DNA]</scope>
    <source>
        <strain evidence="2 3">MIT 09-6949</strain>
    </source>
</reference>
<organism evidence="2 3">
    <name type="scientific">Helicobacter jaachi</name>
    <dbReference type="NCBI Taxonomy" id="1677920"/>
    <lineage>
        <taxon>Bacteria</taxon>
        <taxon>Pseudomonadati</taxon>
        <taxon>Campylobacterota</taxon>
        <taxon>Epsilonproteobacteria</taxon>
        <taxon>Campylobacterales</taxon>
        <taxon>Helicobacteraceae</taxon>
        <taxon>Helicobacter</taxon>
    </lineage>
</organism>
<protein>
    <submittedName>
        <fullName evidence="2">Cystathionine gamma-synthase</fullName>
    </submittedName>
</protein>
<keyword evidence="1" id="KW-0732">Signal</keyword>
<dbReference type="OrthoDB" id="5321044at2"/>